<dbReference type="EMBL" id="CALNXK010000007">
    <property type="protein sequence ID" value="CAH3039047.1"/>
    <property type="molecule type" value="Genomic_DNA"/>
</dbReference>
<feature type="transmembrane region" description="Helical" evidence="1">
    <location>
        <begin position="18"/>
        <end position="41"/>
    </location>
</feature>
<keyword evidence="1" id="KW-1133">Transmembrane helix</keyword>
<keyword evidence="3" id="KW-1185">Reference proteome</keyword>
<gene>
    <name evidence="2" type="ORF">PLOB_00042893</name>
</gene>
<keyword evidence="1" id="KW-0472">Membrane</keyword>
<organism evidence="2 3">
    <name type="scientific">Porites lobata</name>
    <dbReference type="NCBI Taxonomy" id="104759"/>
    <lineage>
        <taxon>Eukaryota</taxon>
        <taxon>Metazoa</taxon>
        <taxon>Cnidaria</taxon>
        <taxon>Anthozoa</taxon>
        <taxon>Hexacorallia</taxon>
        <taxon>Scleractinia</taxon>
        <taxon>Fungiina</taxon>
        <taxon>Poritidae</taxon>
        <taxon>Porites</taxon>
    </lineage>
</organism>
<dbReference type="Proteomes" id="UP001159405">
    <property type="component" value="Unassembled WGS sequence"/>
</dbReference>
<evidence type="ECO:0000313" key="3">
    <source>
        <dbReference type="Proteomes" id="UP001159405"/>
    </source>
</evidence>
<evidence type="ECO:0000256" key="1">
    <source>
        <dbReference type="SAM" id="Phobius"/>
    </source>
</evidence>
<protein>
    <submittedName>
        <fullName evidence="2">Uncharacterized protein</fullName>
    </submittedName>
</protein>
<reference evidence="2 3" key="1">
    <citation type="submission" date="2022-05" db="EMBL/GenBank/DDBJ databases">
        <authorList>
            <consortium name="Genoscope - CEA"/>
            <person name="William W."/>
        </authorList>
    </citation>
    <scope>NUCLEOTIDE SEQUENCE [LARGE SCALE GENOMIC DNA]</scope>
</reference>
<accession>A0ABN8N0Y9</accession>
<sequence length="107" mass="12320">DKTSIFALEEINLYDFKLVFTLILSGYTFSLDTAALLYGHVFNVSLSLKKKVRTARPDSIYHSNFILNPLLRALPEPFIRVYQEAEADTCREQGCFCHDYASIFRAF</sequence>
<proteinExistence type="predicted"/>
<name>A0ABN8N0Y9_9CNID</name>
<keyword evidence="1" id="KW-0812">Transmembrane</keyword>
<evidence type="ECO:0000313" key="2">
    <source>
        <dbReference type="EMBL" id="CAH3039047.1"/>
    </source>
</evidence>
<feature type="non-terminal residue" evidence="2">
    <location>
        <position position="1"/>
    </location>
</feature>
<comment type="caution">
    <text evidence="2">The sequence shown here is derived from an EMBL/GenBank/DDBJ whole genome shotgun (WGS) entry which is preliminary data.</text>
</comment>